<evidence type="ECO:0000256" key="1">
    <source>
        <dbReference type="SAM" id="Phobius"/>
    </source>
</evidence>
<reference evidence="2 3" key="1">
    <citation type="journal article" date="2019" name="Sci. Rep.">
        <title>Orb-weaving spider Araneus ventricosus genome elucidates the spidroin gene catalogue.</title>
        <authorList>
            <person name="Kono N."/>
            <person name="Nakamura H."/>
            <person name="Ohtoshi R."/>
            <person name="Moran D.A.P."/>
            <person name="Shinohara A."/>
            <person name="Yoshida Y."/>
            <person name="Fujiwara M."/>
            <person name="Mori M."/>
            <person name="Tomita M."/>
            <person name="Arakawa K."/>
        </authorList>
    </citation>
    <scope>NUCLEOTIDE SEQUENCE [LARGE SCALE GENOMIC DNA]</scope>
</reference>
<dbReference type="Proteomes" id="UP000499080">
    <property type="component" value="Unassembled WGS sequence"/>
</dbReference>
<comment type="caution">
    <text evidence="2">The sequence shown here is derived from an EMBL/GenBank/DDBJ whole genome shotgun (WGS) entry which is preliminary data.</text>
</comment>
<proteinExistence type="predicted"/>
<evidence type="ECO:0000313" key="3">
    <source>
        <dbReference type="Proteomes" id="UP000499080"/>
    </source>
</evidence>
<evidence type="ECO:0008006" key="4">
    <source>
        <dbReference type="Google" id="ProtNLM"/>
    </source>
</evidence>
<protein>
    <recommendedName>
        <fullName evidence="4">Gustatory receptor</fullName>
    </recommendedName>
</protein>
<feature type="transmembrane region" description="Helical" evidence="1">
    <location>
        <begin position="60"/>
        <end position="83"/>
    </location>
</feature>
<keyword evidence="1" id="KW-1133">Transmembrane helix</keyword>
<sequence length="194" mass="22248">MRHPLITVLSFCVLLNYYGRLLSQYNDDLKCINFYVSSNNNTHILQRYFKIFSLIHRLKAVLSVPLFLLLIDGFLILYIGILFRLRHLDRRLNLFYIDLVSKLLTGSLILSSITLYSSRIAEYLMQIKTTAEDLVDQSGGYAFYGKNAPFLLHRIESKNVIHLSACGIVDLKRSFLLAAFGIVLTYGILIHALL</sequence>
<evidence type="ECO:0000313" key="2">
    <source>
        <dbReference type="EMBL" id="GBM85653.1"/>
    </source>
</evidence>
<name>A0A4Y2J5Y0_ARAVE</name>
<feature type="transmembrane region" description="Helical" evidence="1">
    <location>
        <begin position="175"/>
        <end position="193"/>
    </location>
</feature>
<dbReference type="EMBL" id="BGPR01003252">
    <property type="protein sequence ID" value="GBM85653.1"/>
    <property type="molecule type" value="Genomic_DNA"/>
</dbReference>
<keyword evidence="1" id="KW-0472">Membrane</keyword>
<dbReference type="AlphaFoldDB" id="A0A4Y2J5Y0"/>
<accession>A0A4Y2J5Y0</accession>
<keyword evidence="1" id="KW-0812">Transmembrane</keyword>
<keyword evidence="3" id="KW-1185">Reference proteome</keyword>
<organism evidence="2 3">
    <name type="scientific">Araneus ventricosus</name>
    <name type="common">Orbweaver spider</name>
    <name type="synonym">Epeira ventricosa</name>
    <dbReference type="NCBI Taxonomy" id="182803"/>
    <lineage>
        <taxon>Eukaryota</taxon>
        <taxon>Metazoa</taxon>
        <taxon>Ecdysozoa</taxon>
        <taxon>Arthropoda</taxon>
        <taxon>Chelicerata</taxon>
        <taxon>Arachnida</taxon>
        <taxon>Araneae</taxon>
        <taxon>Araneomorphae</taxon>
        <taxon>Entelegynae</taxon>
        <taxon>Araneoidea</taxon>
        <taxon>Araneidae</taxon>
        <taxon>Araneus</taxon>
    </lineage>
</organism>
<gene>
    <name evidence="2" type="ORF">AVEN_150181_1</name>
</gene>